<dbReference type="EMBL" id="KT007025">
    <property type="protein sequence ID" value="AKQ03945.1"/>
    <property type="molecule type" value="Genomic_DNA"/>
</dbReference>
<dbReference type="InterPro" id="IPR014722">
    <property type="entry name" value="Rib_uL2_dom2"/>
</dbReference>
<dbReference type="GO" id="GO:0003735">
    <property type="term" value="F:structural constituent of ribosome"/>
    <property type="evidence" value="ECO:0007669"/>
    <property type="project" value="InterPro"/>
</dbReference>
<dbReference type="HAMAP" id="MF_00485">
    <property type="entry name" value="Ribosomal_eS4"/>
    <property type="match status" value="1"/>
</dbReference>
<dbReference type="NCBIfam" id="NF003312">
    <property type="entry name" value="PRK04313.1"/>
    <property type="match status" value="1"/>
</dbReference>
<protein>
    <recommendedName>
        <fullName evidence="6 7">Small ribosomal subunit protein eS4</fullName>
    </recommendedName>
</protein>
<evidence type="ECO:0000256" key="5">
    <source>
        <dbReference type="ARBA" id="ARBA00023274"/>
    </source>
</evidence>
<feature type="domain" description="Small ribosomal subunit protein eS4 central region" evidence="8">
    <location>
        <begin position="92"/>
        <end position="164"/>
    </location>
</feature>
<dbReference type="InterPro" id="IPR038237">
    <property type="entry name" value="Ribosomal_eS4_central_sf"/>
</dbReference>
<evidence type="ECO:0000313" key="10">
    <source>
        <dbReference type="EMBL" id="AKQ03945.1"/>
    </source>
</evidence>
<dbReference type="PANTHER" id="PTHR11581:SF0">
    <property type="entry name" value="SMALL RIBOSOMAL SUBUNIT PROTEIN ES4"/>
    <property type="match status" value="1"/>
</dbReference>
<comment type="similarity">
    <text evidence="1 7">Belongs to the eukaryotic ribosomal protein eS4 family.</text>
</comment>
<evidence type="ECO:0000256" key="7">
    <source>
        <dbReference type="HAMAP-Rule" id="MF_00485"/>
    </source>
</evidence>
<dbReference type="Gene3D" id="2.40.50.740">
    <property type="match status" value="1"/>
</dbReference>
<organism evidence="10">
    <name type="scientific">uncultured euryarchaeote Rifle_16ft_4_minimus_39</name>
    <dbReference type="NCBI Taxonomy" id="1665197"/>
    <lineage>
        <taxon>Archaea</taxon>
        <taxon>Methanobacteriati</taxon>
        <taxon>Methanobacteriota</taxon>
        <taxon>environmental samples</taxon>
    </lineage>
</organism>
<proteinExistence type="inferred from homology"/>
<evidence type="ECO:0000259" key="9">
    <source>
        <dbReference type="Pfam" id="PF08071"/>
    </source>
</evidence>
<dbReference type="Pfam" id="PF00900">
    <property type="entry name" value="Ribosomal_S4e"/>
    <property type="match status" value="1"/>
</dbReference>
<dbReference type="PIRSF" id="PIRSF002116">
    <property type="entry name" value="Ribosomal_S4"/>
    <property type="match status" value="1"/>
</dbReference>
<keyword evidence="3 7" id="KW-0694">RNA-binding</keyword>
<accession>A0A0H4TAU0</accession>
<sequence length="240" mass="26460">MKKHLKRLPAPRSWRIERKRSKWATKPAPGPHPLAESVTLGSVLRDMLHHCDTAREARAILGGRTVEVDGRVVTDPKFAIGLMDVLALTASKEHYRVLVDTLGRLHLVPIPADQAAWKLCRVEDKTTLRGGKFQLNLHDGRNVLLPKNEYATGTTLKVGVPKQSVIGQYPMEPGCVALLTGGQHVGEIGHVERVEPTRNPRANIVHFREGFSTDVTKVFVIGKEAPEVPIPETPAIEVKA</sequence>
<evidence type="ECO:0000256" key="3">
    <source>
        <dbReference type="ARBA" id="ARBA00022884"/>
    </source>
</evidence>
<dbReference type="InterPro" id="IPR036986">
    <property type="entry name" value="S4_RNA-bd_sf"/>
</dbReference>
<reference evidence="10" key="1">
    <citation type="journal article" date="2015" name="ISME J.">
        <title>Aquifer environment selects for microbial species cohorts in sediment and groundwater.</title>
        <authorList>
            <person name="Hug L.A."/>
            <person name="Thomas B.C."/>
            <person name="Brown C.T."/>
            <person name="Frischkorn K.R."/>
            <person name="Williams K.H."/>
            <person name="Tringe S.G."/>
            <person name="Banfield J.F."/>
        </authorList>
    </citation>
    <scope>NUCLEOTIDE SEQUENCE</scope>
</reference>
<dbReference type="GO" id="GO:0022627">
    <property type="term" value="C:cytosolic small ribosomal subunit"/>
    <property type="evidence" value="ECO:0007669"/>
    <property type="project" value="TreeGrafter"/>
</dbReference>
<evidence type="ECO:0000256" key="2">
    <source>
        <dbReference type="ARBA" id="ARBA00022730"/>
    </source>
</evidence>
<dbReference type="CDD" id="cd00165">
    <property type="entry name" value="S4"/>
    <property type="match status" value="1"/>
</dbReference>
<dbReference type="SUPFAM" id="SSF55174">
    <property type="entry name" value="Alpha-L RNA-binding motif"/>
    <property type="match status" value="1"/>
</dbReference>
<keyword evidence="5 7" id="KW-0687">Ribonucleoprotein</keyword>
<evidence type="ECO:0000256" key="6">
    <source>
        <dbReference type="ARBA" id="ARBA00035272"/>
    </source>
</evidence>
<dbReference type="GO" id="GO:0019843">
    <property type="term" value="F:rRNA binding"/>
    <property type="evidence" value="ECO:0007669"/>
    <property type="project" value="UniProtKB-KW"/>
</dbReference>
<evidence type="ECO:0000256" key="4">
    <source>
        <dbReference type="ARBA" id="ARBA00022980"/>
    </source>
</evidence>
<keyword evidence="4 7" id="KW-0689">Ribosomal protein</keyword>
<dbReference type="FunFam" id="3.10.290.10:FF:000002">
    <property type="entry name" value="40S ribosomal protein S4"/>
    <property type="match status" value="1"/>
</dbReference>
<keyword evidence="2" id="KW-0699">rRNA-binding</keyword>
<dbReference type="PROSITE" id="PS50889">
    <property type="entry name" value="S4"/>
    <property type="match status" value="1"/>
</dbReference>
<name>A0A0H4TAU0_9EURY</name>
<dbReference type="GO" id="GO:0006412">
    <property type="term" value="P:translation"/>
    <property type="evidence" value="ECO:0007669"/>
    <property type="project" value="UniProtKB-UniRule"/>
</dbReference>
<dbReference type="Pfam" id="PF08071">
    <property type="entry name" value="RS4NT"/>
    <property type="match status" value="1"/>
</dbReference>
<evidence type="ECO:0000259" key="8">
    <source>
        <dbReference type="Pfam" id="PF00900"/>
    </source>
</evidence>
<gene>
    <name evidence="7" type="primary">rps4e</name>
</gene>
<dbReference type="Gene3D" id="2.30.30.30">
    <property type="match status" value="1"/>
</dbReference>
<feature type="domain" description="Small ribosomal subunit protein eS4 N-terminal" evidence="9">
    <location>
        <begin position="2"/>
        <end position="34"/>
    </location>
</feature>
<dbReference type="PANTHER" id="PTHR11581">
    <property type="entry name" value="30S/40S RIBOSOMAL PROTEIN S4"/>
    <property type="match status" value="1"/>
</dbReference>
<evidence type="ECO:0000256" key="1">
    <source>
        <dbReference type="ARBA" id="ARBA00007500"/>
    </source>
</evidence>
<dbReference type="Gene3D" id="3.10.290.10">
    <property type="entry name" value="RNA-binding S4 domain"/>
    <property type="match status" value="1"/>
</dbReference>
<dbReference type="InterPro" id="IPR013843">
    <property type="entry name" value="Ribosomal_eS4_N"/>
</dbReference>
<dbReference type="InterPro" id="IPR013845">
    <property type="entry name" value="Ribosomal_eS4_central_region"/>
</dbReference>
<dbReference type="AlphaFoldDB" id="A0A0H4TAU0"/>
<dbReference type="InterPro" id="IPR000876">
    <property type="entry name" value="Ribosomal_eS4"/>
</dbReference>